<dbReference type="Gene3D" id="3.40.1000.10">
    <property type="entry name" value="Mog1/PsbP, alpha/beta/alpha sandwich"/>
    <property type="match status" value="1"/>
</dbReference>
<sequence length="167" mass="17657">MPSDTVSLPLGFDVPEGWTPLDPVGAGAPGVAFVAMHPEGGFTPNITLGVRQRPDPATLAEIADEAVERLGRTMALLDVVSRHDVGNATAPGLTQVLRMRTGEGTDLVQMQVHLTVPGADGPVGRVVLELVFTAEPEAAQRLTPDFRKFVAGVHVRRTHLAGEGEQL</sequence>
<keyword evidence="2" id="KW-1185">Reference proteome</keyword>
<reference evidence="1 2" key="1">
    <citation type="submission" date="2023-06" db="EMBL/GenBank/DDBJ databases">
        <authorList>
            <person name="Oyuntsetseg B."/>
            <person name="Kim S.B."/>
        </authorList>
    </citation>
    <scope>NUCLEOTIDE SEQUENCE [LARGE SCALE GENOMIC DNA]</scope>
    <source>
        <strain evidence="1 2">2-15</strain>
    </source>
</reference>
<dbReference type="RefSeq" id="WP_285969295.1">
    <property type="nucleotide sequence ID" value="NZ_CP127294.1"/>
</dbReference>
<protein>
    <recommendedName>
        <fullName evidence="3">DUF1795 domain-containing protein</fullName>
    </recommendedName>
</protein>
<name>A0A9Y2IHS6_9PSEU</name>
<dbReference type="EMBL" id="CP127294">
    <property type="protein sequence ID" value="WIX78583.1"/>
    <property type="molecule type" value="Genomic_DNA"/>
</dbReference>
<organism evidence="1 2">
    <name type="scientific">Amycolatopsis carbonis</name>
    <dbReference type="NCBI Taxonomy" id="715471"/>
    <lineage>
        <taxon>Bacteria</taxon>
        <taxon>Bacillati</taxon>
        <taxon>Actinomycetota</taxon>
        <taxon>Actinomycetes</taxon>
        <taxon>Pseudonocardiales</taxon>
        <taxon>Pseudonocardiaceae</taxon>
        <taxon>Amycolatopsis</taxon>
    </lineage>
</organism>
<dbReference type="AlphaFoldDB" id="A0A9Y2IHS6"/>
<proteinExistence type="predicted"/>
<dbReference type="Proteomes" id="UP001236014">
    <property type="component" value="Chromosome"/>
</dbReference>
<gene>
    <name evidence="1" type="ORF">QRX50_45780</name>
</gene>
<evidence type="ECO:0000313" key="2">
    <source>
        <dbReference type="Proteomes" id="UP001236014"/>
    </source>
</evidence>
<accession>A0A9Y2IHS6</accession>
<dbReference type="KEGG" id="acab:QRX50_45780"/>
<evidence type="ECO:0008006" key="3">
    <source>
        <dbReference type="Google" id="ProtNLM"/>
    </source>
</evidence>
<evidence type="ECO:0000313" key="1">
    <source>
        <dbReference type="EMBL" id="WIX78583.1"/>
    </source>
</evidence>